<reference evidence="3" key="1">
    <citation type="submission" date="2025-08" db="UniProtKB">
        <authorList>
            <consortium name="Ensembl"/>
        </authorList>
    </citation>
    <scope>IDENTIFICATION</scope>
</reference>
<dbReference type="FunFam" id="1.20.5.190:FF:000055">
    <property type="entry name" value="Putative microtubule-associated protein futsch"/>
    <property type="match status" value="1"/>
</dbReference>
<dbReference type="PANTHER" id="PTHR22590:SF2">
    <property type="entry name" value="IQ DOMAIN-CONTAINING PROTEIN N"/>
    <property type="match status" value="1"/>
</dbReference>
<protein>
    <submittedName>
        <fullName evidence="3">Uncharacterized protein</fullName>
    </submittedName>
</protein>
<dbReference type="PROSITE" id="PS50096">
    <property type="entry name" value="IQ"/>
    <property type="match status" value="4"/>
</dbReference>
<dbReference type="Pfam" id="PF00612">
    <property type="entry name" value="IQ"/>
    <property type="match status" value="4"/>
</dbReference>
<dbReference type="Gene3D" id="1.20.5.190">
    <property type="match status" value="2"/>
</dbReference>
<name>A0A8C3T6A1_CHESE</name>
<reference evidence="3" key="2">
    <citation type="submission" date="2025-09" db="UniProtKB">
        <authorList>
            <consortium name="Ensembl"/>
        </authorList>
    </citation>
    <scope>IDENTIFICATION</scope>
</reference>
<feature type="region of interest" description="Disordered" evidence="2">
    <location>
        <begin position="1"/>
        <end position="29"/>
    </location>
</feature>
<feature type="region of interest" description="Disordered" evidence="2">
    <location>
        <begin position="153"/>
        <end position="179"/>
    </location>
</feature>
<dbReference type="InterPro" id="IPR052318">
    <property type="entry name" value="CellDiv_DevSignal_Domain"/>
</dbReference>
<organism evidence="3 4">
    <name type="scientific">Chelydra serpentina</name>
    <name type="common">Snapping turtle</name>
    <name type="synonym">Testudo serpentina</name>
    <dbReference type="NCBI Taxonomy" id="8475"/>
    <lineage>
        <taxon>Eukaryota</taxon>
        <taxon>Metazoa</taxon>
        <taxon>Chordata</taxon>
        <taxon>Craniata</taxon>
        <taxon>Vertebrata</taxon>
        <taxon>Euteleostomi</taxon>
        <taxon>Archelosauria</taxon>
        <taxon>Testudinata</taxon>
        <taxon>Testudines</taxon>
        <taxon>Cryptodira</taxon>
        <taxon>Durocryptodira</taxon>
        <taxon>Americhelydia</taxon>
        <taxon>Chelydroidea</taxon>
        <taxon>Chelydridae</taxon>
        <taxon>Chelydra</taxon>
    </lineage>
</organism>
<proteinExistence type="predicted"/>
<sequence>MSPAASPLGPHGARSRAGPNRGLEVTNPGGAGGVSMAPASCLPRSSPGDVLVDEFDMLLDAAATVIQAAWRGYQARERLASQRAEEQAAVVIQAYYRGYRVRCEIYNQYVAATTIQAHYRGYRTRQALAERHRAATTIQAQWRGYHTRQALAHGRAVSRRTSRRQTLTQGKELTSAPSP</sequence>
<dbReference type="Proteomes" id="UP000694403">
    <property type="component" value="Unplaced"/>
</dbReference>
<evidence type="ECO:0000313" key="4">
    <source>
        <dbReference type="Proteomes" id="UP000694403"/>
    </source>
</evidence>
<keyword evidence="1" id="KW-0677">Repeat</keyword>
<evidence type="ECO:0000256" key="1">
    <source>
        <dbReference type="ARBA" id="ARBA00022737"/>
    </source>
</evidence>
<accession>A0A8C3T6A1</accession>
<dbReference type="SMART" id="SM00015">
    <property type="entry name" value="IQ"/>
    <property type="match status" value="4"/>
</dbReference>
<dbReference type="InterPro" id="IPR000048">
    <property type="entry name" value="IQ_motif_EF-hand-BS"/>
</dbReference>
<dbReference type="InterPro" id="IPR027417">
    <property type="entry name" value="P-loop_NTPase"/>
</dbReference>
<dbReference type="PANTHER" id="PTHR22590">
    <property type="entry name" value="MYOSIN MOTOR DOMAIN-CONTAINING PROTEIN"/>
    <property type="match status" value="1"/>
</dbReference>
<evidence type="ECO:0000256" key="2">
    <source>
        <dbReference type="SAM" id="MobiDB-lite"/>
    </source>
</evidence>
<keyword evidence="4" id="KW-1185">Reference proteome</keyword>
<evidence type="ECO:0000313" key="3">
    <source>
        <dbReference type="Ensembl" id="ENSCSRP00000023817.1"/>
    </source>
</evidence>
<dbReference type="AlphaFoldDB" id="A0A8C3T6A1"/>
<dbReference type="Ensembl" id="ENSCSRT00000024846.1">
    <property type="protein sequence ID" value="ENSCSRP00000023817.1"/>
    <property type="gene ID" value="ENSCSRG00000017848.1"/>
</dbReference>
<dbReference type="SUPFAM" id="SSF52540">
    <property type="entry name" value="P-loop containing nucleoside triphosphate hydrolases"/>
    <property type="match status" value="2"/>
</dbReference>
<dbReference type="CDD" id="cd23767">
    <property type="entry name" value="IQCD"/>
    <property type="match status" value="4"/>
</dbReference>